<name>A0ABP0HG63_9DINO</name>
<sequence length="224" mass="25642">MSDAEGADAEVRSEEENQGPEPIKIFRVTAVSGPSLKSPWLPDVQSVEGVEYIRLAKWSPQLTKLCTGRTKQLHNKKEQHHMNVQWFQKTTQLRREACDAAVKKMILENVPANMQPPAKIRRAIQQDEFLVGRSILVNMPALSDEWPERAIRFLWGVKGTDLFMELTVDNLSYVRQAIMISPKVEPKEDSAVKSPKRKKRKRLHSMSPKKSEEDRNLEDPMTPS</sequence>
<dbReference type="EMBL" id="CAXAMM010000835">
    <property type="protein sequence ID" value="CAK8989191.1"/>
    <property type="molecule type" value="Genomic_DNA"/>
</dbReference>
<dbReference type="EMBL" id="CAXAMM010000840">
    <property type="protein sequence ID" value="CAK8989241.1"/>
    <property type="molecule type" value="Genomic_DNA"/>
</dbReference>
<evidence type="ECO:0000313" key="1">
    <source>
        <dbReference type="EMBL" id="CAK8989191.1"/>
    </source>
</evidence>
<protein>
    <submittedName>
        <fullName evidence="1">Mitochondrial protein</fullName>
    </submittedName>
</protein>
<comment type="caution">
    <text evidence="1">The sequence shown here is derived from an EMBL/GenBank/DDBJ whole genome shotgun (WGS) entry which is preliminary data.</text>
</comment>
<gene>
    <name evidence="1" type="ORF">SCF082_LOCUS1707</name>
    <name evidence="2" type="ORF">SCF082_LOCUS1725</name>
</gene>
<reference evidence="1 3" key="1">
    <citation type="submission" date="2024-02" db="EMBL/GenBank/DDBJ databases">
        <authorList>
            <person name="Chen Y."/>
            <person name="Shah S."/>
            <person name="Dougan E. K."/>
            <person name="Thang M."/>
            <person name="Chan C."/>
        </authorList>
    </citation>
    <scope>NUCLEOTIDE SEQUENCE [LARGE SCALE GENOMIC DNA]</scope>
</reference>
<dbReference type="Proteomes" id="UP001642464">
    <property type="component" value="Unassembled WGS sequence"/>
</dbReference>
<accession>A0ABP0HG63</accession>
<keyword evidence="3" id="KW-1185">Reference proteome</keyword>
<evidence type="ECO:0000313" key="2">
    <source>
        <dbReference type="EMBL" id="CAK8989241.1"/>
    </source>
</evidence>
<organism evidence="1 3">
    <name type="scientific">Durusdinium trenchii</name>
    <dbReference type="NCBI Taxonomy" id="1381693"/>
    <lineage>
        <taxon>Eukaryota</taxon>
        <taxon>Sar</taxon>
        <taxon>Alveolata</taxon>
        <taxon>Dinophyceae</taxon>
        <taxon>Suessiales</taxon>
        <taxon>Symbiodiniaceae</taxon>
        <taxon>Durusdinium</taxon>
    </lineage>
</organism>
<evidence type="ECO:0000313" key="3">
    <source>
        <dbReference type="Proteomes" id="UP001642464"/>
    </source>
</evidence>
<proteinExistence type="predicted"/>